<dbReference type="InterPro" id="IPR021109">
    <property type="entry name" value="Peptidase_aspartic_dom_sf"/>
</dbReference>
<keyword evidence="4" id="KW-1185">Reference proteome</keyword>
<protein>
    <submittedName>
        <fullName evidence="3">Uu.00g100920.m01.CDS01</fullName>
    </submittedName>
</protein>
<accession>A0AAI8YFD5</accession>
<dbReference type="SUPFAM" id="SSF50630">
    <property type="entry name" value="Acid proteases"/>
    <property type="match status" value="1"/>
</dbReference>
<dbReference type="Gene3D" id="2.40.70.10">
    <property type="entry name" value="Acid Proteases"/>
    <property type="match status" value="1"/>
</dbReference>
<dbReference type="AlphaFoldDB" id="A0AAI8YFD5"/>
<proteinExistence type="predicted"/>
<gene>
    <name evidence="3" type="ORF">KHLLAP_LOCUS3166</name>
</gene>
<evidence type="ECO:0000256" key="1">
    <source>
        <dbReference type="SAM" id="MobiDB-lite"/>
    </source>
</evidence>
<evidence type="ECO:0000313" key="4">
    <source>
        <dbReference type="Proteomes" id="UP001295740"/>
    </source>
</evidence>
<comment type="caution">
    <text evidence="3">The sequence shown here is derived from an EMBL/GenBank/DDBJ whole genome shotgun (WGS) entry which is preliminary data.</text>
</comment>
<reference evidence="3" key="1">
    <citation type="submission" date="2023-10" db="EMBL/GenBank/DDBJ databases">
        <authorList>
            <person name="Hackl T."/>
        </authorList>
    </citation>
    <scope>NUCLEOTIDE SEQUENCE</scope>
</reference>
<dbReference type="Proteomes" id="UP001295740">
    <property type="component" value="Unassembled WGS sequence"/>
</dbReference>
<evidence type="ECO:0000313" key="3">
    <source>
        <dbReference type="EMBL" id="CAJ2502698.1"/>
    </source>
</evidence>
<dbReference type="EMBL" id="CAUWAG010000004">
    <property type="protein sequence ID" value="CAJ2502698.1"/>
    <property type="molecule type" value="Genomic_DNA"/>
</dbReference>
<keyword evidence="2" id="KW-0472">Membrane</keyword>
<feature type="region of interest" description="Disordered" evidence="1">
    <location>
        <begin position="297"/>
        <end position="326"/>
    </location>
</feature>
<organism evidence="3 4">
    <name type="scientific">Anthostomella pinea</name>
    <dbReference type="NCBI Taxonomy" id="933095"/>
    <lineage>
        <taxon>Eukaryota</taxon>
        <taxon>Fungi</taxon>
        <taxon>Dikarya</taxon>
        <taxon>Ascomycota</taxon>
        <taxon>Pezizomycotina</taxon>
        <taxon>Sordariomycetes</taxon>
        <taxon>Xylariomycetidae</taxon>
        <taxon>Xylariales</taxon>
        <taxon>Xylariaceae</taxon>
        <taxon>Anthostomella</taxon>
    </lineage>
</organism>
<name>A0AAI8YFD5_9PEZI</name>
<evidence type="ECO:0000256" key="2">
    <source>
        <dbReference type="SAM" id="Phobius"/>
    </source>
</evidence>
<keyword evidence="2" id="KW-1133">Transmembrane helix</keyword>
<keyword evidence="2" id="KW-0812">Transmembrane</keyword>
<sequence>MEFFTDVLHINKNITLDTFPMGGPLEDWSQQGYHPMMAIGLGDNSTLLNALKAGNYIASRVWSTFYGWTGGDSNTQLDGTFVFGGYDRAKVSGEGHTQDLIDDARCPTRMLVVIDDIVLHFPNGTDVSIVAEKPNGSFDACIVPDYPVLMTLAYDPYMAAFEYYTNVSLTQRSTGLAYFSLLYNDGDEPYRGDMTIDIRDGPAVRVPNSQLVVPEQYIADPNGQLMANYSRSNLVINSLQDVNANDITQLGRQFLSSAYVMLNQDSGKFTLWSANPTGVEDLVAVDEKGQDATDWCEASTAPTPGAGALDGAGASQVGKSSSNGADAQVSPGAIAGAVVGGVAFLAFVIGGLLLYRRGRAKANAVARSAPSIDTPAYRNTMSYQGGASSYIHKSVSEMGDGNINRGPNELDGVTIDQLSQTARTERRYELG</sequence>
<feature type="transmembrane region" description="Helical" evidence="2">
    <location>
        <begin position="333"/>
        <end position="355"/>
    </location>
</feature>